<dbReference type="NCBIfam" id="TIGR02890">
    <property type="entry name" value="bacill_yteA"/>
    <property type="match status" value="1"/>
</dbReference>
<evidence type="ECO:0000256" key="1">
    <source>
        <dbReference type="ARBA" id="ARBA00022723"/>
    </source>
</evidence>
<dbReference type="InterPro" id="IPR037187">
    <property type="entry name" value="DnaK_N"/>
</dbReference>
<feature type="region of interest" description="Disordered" evidence="5">
    <location>
        <begin position="183"/>
        <end position="265"/>
    </location>
</feature>
<feature type="region of interest" description="Disordered" evidence="5">
    <location>
        <begin position="116"/>
        <end position="146"/>
    </location>
</feature>
<evidence type="ECO:0000259" key="6">
    <source>
        <dbReference type="Pfam" id="PF01258"/>
    </source>
</evidence>
<dbReference type="KEGG" id="lpil:LIP_1542"/>
<dbReference type="InterPro" id="IPR014240">
    <property type="entry name" value="YteA"/>
</dbReference>
<dbReference type="AlphaFoldDB" id="A0A0K2SKL3"/>
<name>A0A0K2SKL3_LIMPI</name>
<keyword evidence="3" id="KW-0862">Zinc</keyword>
<dbReference type="Gene3D" id="1.20.120.910">
    <property type="entry name" value="DksA, coiled-coil domain"/>
    <property type="match status" value="1"/>
</dbReference>
<proteinExistence type="predicted"/>
<dbReference type="Proteomes" id="UP000065807">
    <property type="component" value="Chromosome"/>
</dbReference>
<dbReference type="EMBL" id="AP014924">
    <property type="protein sequence ID" value="BAS27389.1"/>
    <property type="molecule type" value="Genomic_DNA"/>
</dbReference>
<feature type="domain" description="Zinc finger DksA/TraR C4-type" evidence="6">
    <location>
        <begin position="80"/>
        <end position="115"/>
    </location>
</feature>
<dbReference type="SUPFAM" id="SSF109635">
    <property type="entry name" value="DnaK suppressor protein DksA, alpha-hairpin domain"/>
    <property type="match status" value="1"/>
</dbReference>
<evidence type="ECO:0000313" key="7">
    <source>
        <dbReference type="EMBL" id="BAS27389.1"/>
    </source>
</evidence>
<accession>A0A0K2SKL3</accession>
<evidence type="ECO:0000256" key="4">
    <source>
        <dbReference type="PROSITE-ProRule" id="PRU00510"/>
    </source>
</evidence>
<dbReference type="PANTHER" id="PTHR33823">
    <property type="entry name" value="RNA POLYMERASE-BINDING TRANSCRIPTION FACTOR DKSA-RELATED"/>
    <property type="match status" value="1"/>
</dbReference>
<protein>
    <submittedName>
        <fullName evidence="7">Transcriptional regulator</fullName>
    </submittedName>
</protein>
<gene>
    <name evidence="7" type="ORF">LIP_1542</name>
</gene>
<dbReference type="GO" id="GO:0008270">
    <property type="term" value="F:zinc ion binding"/>
    <property type="evidence" value="ECO:0007669"/>
    <property type="project" value="UniProtKB-KW"/>
</dbReference>
<dbReference type="InterPro" id="IPR000962">
    <property type="entry name" value="Znf_DskA_TraR"/>
</dbReference>
<dbReference type="PATRIC" id="fig|1555112.3.peg.1574"/>
<dbReference type="PANTHER" id="PTHR33823:SF4">
    <property type="entry name" value="GENERAL STRESS PROTEIN 16O"/>
    <property type="match status" value="1"/>
</dbReference>
<evidence type="ECO:0000256" key="3">
    <source>
        <dbReference type="ARBA" id="ARBA00022833"/>
    </source>
</evidence>
<organism evidence="7 8">
    <name type="scientific">Limnochorda pilosa</name>
    <dbReference type="NCBI Taxonomy" id="1555112"/>
    <lineage>
        <taxon>Bacteria</taxon>
        <taxon>Bacillati</taxon>
        <taxon>Bacillota</taxon>
        <taxon>Limnochordia</taxon>
        <taxon>Limnochordales</taxon>
        <taxon>Limnochordaceae</taxon>
        <taxon>Limnochorda</taxon>
    </lineage>
</organism>
<dbReference type="SUPFAM" id="SSF57716">
    <property type="entry name" value="Glucocorticoid receptor-like (DNA-binding domain)"/>
    <property type="match status" value="1"/>
</dbReference>
<sequence length="265" mass="29428">MKERLLKERDRLASLWERLNEGGLGRDSLRGATAELSVADQHPADLGTETFERGKDLALRESTGQLLAEVNTALENLERGTYGICQQCGRPIEAERLEALPYAGLCRRCQEEMEQETTAGEARTRPIEEESLPGSFSREFGDEPEEVGVEGEDIWQDVARYGTANTPQDVPGSVSYDEAFIEAEEPRGAVEPVEEIPDLAGNMATDWDEIYPEPRPEAEETRTAEGNPQSGRRRPVGDPDEEEHTANLDEIDLEAADLDDLDDEP</sequence>
<reference evidence="8" key="2">
    <citation type="journal article" date="2016" name="Int. J. Syst. Evol. Microbiol.">
        <title>Complete genome sequence and cell structure of Limnochorda pilosa, a Gram-negative spore-former within the phylum Firmicutes.</title>
        <authorList>
            <person name="Watanabe M."/>
            <person name="Kojima H."/>
            <person name="Fukui M."/>
        </authorList>
    </citation>
    <scope>NUCLEOTIDE SEQUENCE [LARGE SCALE GENOMIC DNA]</scope>
    <source>
        <strain evidence="8">HC45</strain>
    </source>
</reference>
<keyword evidence="1" id="KW-0479">Metal-binding</keyword>
<feature type="zinc finger region" description="dksA C4-type" evidence="4">
    <location>
        <begin position="85"/>
        <end position="109"/>
    </location>
</feature>
<evidence type="ECO:0000256" key="5">
    <source>
        <dbReference type="SAM" id="MobiDB-lite"/>
    </source>
</evidence>
<dbReference type="Pfam" id="PF01258">
    <property type="entry name" value="zf-dskA_traR"/>
    <property type="match status" value="1"/>
</dbReference>
<feature type="compositionally biased region" description="Basic and acidic residues" evidence="5">
    <location>
        <begin position="212"/>
        <end position="223"/>
    </location>
</feature>
<feature type="compositionally biased region" description="Acidic residues" evidence="5">
    <location>
        <begin position="238"/>
        <end position="265"/>
    </location>
</feature>
<dbReference type="STRING" id="1555112.LIP_1542"/>
<reference evidence="8" key="1">
    <citation type="submission" date="2015-07" db="EMBL/GenBank/DDBJ databases">
        <title>Complete genome sequence and phylogenetic analysis of Limnochorda pilosa.</title>
        <authorList>
            <person name="Watanabe M."/>
            <person name="Kojima H."/>
            <person name="Fukui M."/>
        </authorList>
    </citation>
    <scope>NUCLEOTIDE SEQUENCE [LARGE SCALE GENOMIC DNA]</scope>
    <source>
        <strain evidence="8">HC45</strain>
    </source>
</reference>
<evidence type="ECO:0000256" key="2">
    <source>
        <dbReference type="ARBA" id="ARBA00022771"/>
    </source>
</evidence>
<keyword evidence="8" id="KW-1185">Reference proteome</keyword>
<dbReference type="PROSITE" id="PS51128">
    <property type="entry name" value="ZF_DKSA_2"/>
    <property type="match status" value="1"/>
</dbReference>
<evidence type="ECO:0000313" key="8">
    <source>
        <dbReference type="Proteomes" id="UP000065807"/>
    </source>
</evidence>
<keyword evidence="2" id="KW-0863">Zinc-finger</keyword>